<proteinExistence type="predicted"/>
<dbReference type="Proteomes" id="UP001054945">
    <property type="component" value="Unassembled WGS sequence"/>
</dbReference>
<gene>
    <name evidence="1" type="ORF">CEXT_697021</name>
</gene>
<evidence type="ECO:0000313" key="2">
    <source>
        <dbReference type="Proteomes" id="UP001054945"/>
    </source>
</evidence>
<dbReference type="AlphaFoldDB" id="A0AAV4YAI2"/>
<comment type="caution">
    <text evidence="1">The sequence shown here is derived from an EMBL/GenBank/DDBJ whole genome shotgun (WGS) entry which is preliminary data.</text>
</comment>
<keyword evidence="2" id="KW-1185">Reference proteome</keyword>
<accession>A0AAV4YAI2</accession>
<protein>
    <submittedName>
        <fullName evidence="1">Uncharacterized protein</fullName>
    </submittedName>
</protein>
<evidence type="ECO:0000313" key="1">
    <source>
        <dbReference type="EMBL" id="GIZ03204.1"/>
    </source>
</evidence>
<dbReference type="EMBL" id="BPLR01018918">
    <property type="protein sequence ID" value="GIZ03204.1"/>
    <property type="molecule type" value="Genomic_DNA"/>
</dbReference>
<name>A0AAV4YAI2_CAEEX</name>
<organism evidence="1 2">
    <name type="scientific">Caerostris extrusa</name>
    <name type="common">Bark spider</name>
    <name type="synonym">Caerostris bankana</name>
    <dbReference type="NCBI Taxonomy" id="172846"/>
    <lineage>
        <taxon>Eukaryota</taxon>
        <taxon>Metazoa</taxon>
        <taxon>Ecdysozoa</taxon>
        <taxon>Arthropoda</taxon>
        <taxon>Chelicerata</taxon>
        <taxon>Arachnida</taxon>
        <taxon>Araneae</taxon>
        <taxon>Araneomorphae</taxon>
        <taxon>Entelegynae</taxon>
        <taxon>Araneoidea</taxon>
        <taxon>Araneidae</taxon>
        <taxon>Caerostris</taxon>
    </lineage>
</organism>
<reference evidence="1 2" key="1">
    <citation type="submission" date="2021-06" db="EMBL/GenBank/DDBJ databases">
        <title>Caerostris extrusa draft genome.</title>
        <authorList>
            <person name="Kono N."/>
            <person name="Arakawa K."/>
        </authorList>
    </citation>
    <scope>NUCLEOTIDE SEQUENCE [LARGE SCALE GENOMIC DNA]</scope>
</reference>
<sequence length="153" mass="17487">MKSKGWVKIVMDHTNKRPLHGYRPKIRAFPPLNTDPFLYRSPTPLSHHPQRFVSADGGGGVKVRRATLPVAVVFPLAVLRGVKIRNWALRTESPPQRVSRFLLSSGRLPERLFSHSLPSRHEDRQRILPSSGELCLLHWKSKAFANWMGNLNR</sequence>